<dbReference type="SMART" id="SM00530">
    <property type="entry name" value="HTH_XRE"/>
    <property type="match status" value="1"/>
</dbReference>
<evidence type="ECO:0000259" key="2">
    <source>
        <dbReference type="PROSITE" id="PS50943"/>
    </source>
</evidence>
<name>D8J1I2_HERSS</name>
<evidence type="ECO:0000313" key="4">
    <source>
        <dbReference type="Proteomes" id="UP000000329"/>
    </source>
</evidence>
<proteinExistence type="predicted"/>
<gene>
    <name evidence="3" type="ordered locus">Hsero_1086</name>
</gene>
<dbReference type="InterPro" id="IPR010982">
    <property type="entry name" value="Lambda_DNA-bd_dom_sf"/>
</dbReference>
<keyword evidence="4" id="KW-1185">Reference proteome</keyword>
<evidence type="ECO:0000256" key="1">
    <source>
        <dbReference type="SAM" id="MobiDB-lite"/>
    </source>
</evidence>
<dbReference type="eggNOG" id="COG1396">
    <property type="taxonomic scope" value="Bacteria"/>
</dbReference>
<dbReference type="EMBL" id="CP002039">
    <property type="protein sequence ID" value="ADJ62603.1"/>
    <property type="molecule type" value="Genomic_DNA"/>
</dbReference>
<dbReference type="KEGG" id="hse:Hsero_1086"/>
<dbReference type="PROSITE" id="PS50943">
    <property type="entry name" value="HTH_CROC1"/>
    <property type="match status" value="1"/>
</dbReference>
<dbReference type="HOGENOM" id="CLU_144722_0_0_4"/>
<protein>
    <submittedName>
        <fullName evidence="3">Cro/CI family transcription regulator protein</fullName>
    </submittedName>
</protein>
<dbReference type="STRING" id="757424.Hsero_1086"/>
<feature type="domain" description="HTH cro/C1-type" evidence="2">
    <location>
        <begin position="28"/>
        <end position="82"/>
    </location>
</feature>
<dbReference type="CDD" id="cd00093">
    <property type="entry name" value="HTH_XRE"/>
    <property type="match status" value="1"/>
</dbReference>
<feature type="region of interest" description="Disordered" evidence="1">
    <location>
        <begin position="1"/>
        <end position="23"/>
    </location>
</feature>
<feature type="region of interest" description="Disordered" evidence="1">
    <location>
        <begin position="133"/>
        <end position="152"/>
    </location>
</feature>
<dbReference type="Proteomes" id="UP000000329">
    <property type="component" value="Chromosome"/>
</dbReference>
<dbReference type="SUPFAM" id="SSF47413">
    <property type="entry name" value="lambda repressor-like DNA-binding domains"/>
    <property type="match status" value="1"/>
</dbReference>
<dbReference type="GO" id="GO:0003677">
    <property type="term" value="F:DNA binding"/>
    <property type="evidence" value="ECO:0007669"/>
    <property type="project" value="InterPro"/>
</dbReference>
<dbReference type="Gene3D" id="1.10.260.40">
    <property type="entry name" value="lambda repressor-like DNA-binding domains"/>
    <property type="match status" value="1"/>
</dbReference>
<organism evidence="3 4">
    <name type="scientific">Herbaspirillum seropedicae (strain SmR1)</name>
    <dbReference type="NCBI Taxonomy" id="757424"/>
    <lineage>
        <taxon>Bacteria</taxon>
        <taxon>Pseudomonadati</taxon>
        <taxon>Pseudomonadota</taxon>
        <taxon>Betaproteobacteria</taxon>
        <taxon>Burkholderiales</taxon>
        <taxon>Oxalobacteraceae</taxon>
        <taxon>Herbaspirillum</taxon>
    </lineage>
</organism>
<accession>D8J1I2</accession>
<reference evidence="3 4" key="1">
    <citation type="submission" date="2010-04" db="EMBL/GenBank/DDBJ databases">
        <title>The genome of Herbaspirillum seropedicae SmR1, an endophytic, nitrogen-fixing, plant-growth promoting beta-Proteobacteria.</title>
        <authorList>
            <person name="Pedrosa F.O."/>
            <person name="Monteiro R.A."/>
            <person name="Wassem R."/>
            <person name="Cruz L.M."/>
            <person name="Ayub R.A."/>
            <person name="Colauto N.B."/>
            <person name="Fernandez M.A."/>
            <person name="Fungaro M.H.P."/>
            <person name="Grisard E.C."/>
            <person name="Hungria M."/>
            <person name="Madeira H.M.F."/>
            <person name="Nodari R.O."/>
            <person name="Osaku C.A."/>
            <person name="Petzl-Erler M.L."/>
            <person name="Terenzi H."/>
            <person name="Vieira L.G.E."/>
            <person name="Almeida M.I.M."/>
            <person name="Alves L.R."/>
            <person name="Arantes O.M.N."/>
            <person name="Balsanelli E."/>
            <person name="Barcellos F.G."/>
            <person name="Baura V.A."/>
            <person name="Binde D.R."/>
            <person name="Campo R.J."/>
            <person name="Chubatsu L.S."/>
            <person name="Chueire L.M.O."/>
            <person name="Ciferri R.R."/>
            <person name="Correa L.C."/>
            <person name="da Conceicao Silva J.L."/>
            <person name="Dabul A.N.G."/>
            <person name="Dambros B.P."/>
            <person name="Faoro H."/>
            <person name="Favetti A."/>
            <person name="Friedermann G."/>
            <person name="Furlaneto M.C."/>
            <person name="Gasques L.S."/>
            <person name="Gimenes C.C.T."/>
            <person name="Gioppo N.M.R."/>
            <person name="Glienke-Blanco C."/>
            <person name="Godoy L.P."/>
            <person name="Guerra M.P."/>
            <person name="Karp S."/>
            <person name="Kava-Cordeiro V."/>
            <person name="Margarido V.P."/>
            <person name="Mathioni S.M."/>
            <person name="Menck-Soares M.A."/>
            <person name="Murace N.K."/>
            <person name="Nicolas M.F."/>
            <person name="Oliveira C.E.C."/>
            <person name="Pagnan N.A.B."/>
            <person name="Pamphile J.A."/>
            <person name="Patussi E.V."/>
            <person name="Pereira L.F.P."/>
            <person name="Pereira-Ferrari L."/>
            <person name="Pinto F.G.S."/>
            <person name="Precoma C."/>
            <person name="Prioli A.J."/>
            <person name="Prioli S.M.A.P."/>
            <person name="Raittz R.T."/>
            <person name="Ramos H.J.O."/>
            <person name="Ribeiro E.M.S.F."/>
            <person name="Rigo L.U."/>
            <person name="Rocha C.L.M.S.C."/>
            <person name="Rocha S.N."/>
            <person name="Santos K."/>
            <person name="Satori D."/>
            <person name="Silva A.G."/>
            <person name="Simao R.C.G."/>
            <person name="Soares M.A.M."/>
            <person name="Souza E.M."/>
            <person name="Steffens M.B.R."/>
            <person name="Steindel M."/>
            <person name="Tadra-Sfeir M.Z."/>
            <person name="Takahashi E.K."/>
            <person name="Torres R.A."/>
            <person name="Valle J.S."/>
            <person name="Vernal J.I."/>
            <person name="Vilas-Boas L.A."/>
            <person name="Watanabe M.A.E."/>
            <person name="Weiss V.A."/>
            <person name="Yates M.A."/>
            <person name="Souza E.M."/>
        </authorList>
    </citation>
    <scope>NUCLEOTIDE SEQUENCE [LARGE SCALE GENOMIC DNA]</scope>
    <source>
        <strain evidence="3 4">SmR1</strain>
    </source>
</reference>
<dbReference type="AlphaFoldDB" id="D8J1I2"/>
<sequence length="152" mass="16576">MNRGSPAQGGITSQPAMNASKKAVGQRIKRARLAIGFSQRKFATVLGTLPNHICQIEQGRCMPGSRLLHGMHVQFNIDINWLLTGQHQPFRLNSQEMGLRMLLHHYTRADETGKHLLCSAACLLATGEPLPDDAPVLPPETAAMEQGELSDG</sequence>
<dbReference type="InterPro" id="IPR001387">
    <property type="entry name" value="Cro/C1-type_HTH"/>
</dbReference>
<evidence type="ECO:0000313" key="3">
    <source>
        <dbReference type="EMBL" id="ADJ62603.1"/>
    </source>
</evidence>